<protein>
    <recommendedName>
        <fullName evidence="3">Peptide hydrolase</fullName>
        <ecNumber evidence="3">3.4.-.-</ecNumber>
    </recommendedName>
</protein>
<keyword evidence="4" id="KW-0812">Transmembrane</keyword>
<keyword evidence="3" id="KW-0479">Metal-binding</keyword>
<dbReference type="EMBL" id="DS022300">
    <property type="protein sequence ID" value="OAJ37438.1"/>
    <property type="molecule type" value="Genomic_DNA"/>
</dbReference>
<keyword evidence="4" id="KW-0472">Membrane</keyword>
<dbReference type="EC" id="3.4.-.-" evidence="3"/>
<dbReference type="GO" id="GO:0006508">
    <property type="term" value="P:proteolysis"/>
    <property type="evidence" value="ECO:0007669"/>
    <property type="project" value="UniProtKB-KW"/>
</dbReference>
<evidence type="ECO:0000256" key="2">
    <source>
        <dbReference type="ARBA" id="ARBA00023315"/>
    </source>
</evidence>
<evidence type="ECO:0000256" key="4">
    <source>
        <dbReference type="SAM" id="Phobius"/>
    </source>
</evidence>
<evidence type="ECO:0000313" key="6">
    <source>
        <dbReference type="EMBL" id="OAJ37438.1"/>
    </source>
</evidence>
<evidence type="ECO:0000256" key="3">
    <source>
        <dbReference type="RuleBase" id="RU361240"/>
    </source>
</evidence>
<reference evidence="6 7" key="1">
    <citation type="submission" date="2006-10" db="EMBL/GenBank/DDBJ databases">
        <title>The Genome Sequence of Batrachochytrium dendrobatidis JEL423.</title>
        <authorList>
            <consortium name="The Broad Institute Genome Sequencing Platform"/>
            <person name="Birren B."/>
            <person name="Lander E."/>
            <person name="Galagan J."/>
            <person name="Cuomo C."/>
            <person name="Devon K."/>
            <person name="Jaffe D."/>
            <person name="Butler J."/>
            <person name="Alvarez P."/>
            <person name="Gnerre S."/>
            <person name="Grabherr M."/>
            <person name="Kleber M."/>
            <person name="Mauceli E."/>
            <person name="Brockman W."/>
            <person name="Young S."/>
            <person name="LaButti K."/>
            <person name="Sykes S."/>
            <person name="DeCaprio D."/>
            <person name="Crawford M."/>
            <person name="Koehrsen M."/>
            <person name="Engels R."/>
            <person name="Montgomery P."/>
            <person name="Pearson M."/>
            <person name="Howarth C."/>
            <person name="Larson L."/>
            <person name="White J."/>
            <person name="O'Leary S."/>
            <person name="Kodira C."/>
            <person name="Zeng Q."/>
            <person name="Yandava C."/>
            <person name="Alvarado L."/>
            <person name="Longcore J."/>
            <person name="James T."/>
        </authorList>
    </citation>
    <scope>NUCLEOTIDE SEQUENCE [LARGE SCALE GENOMIC DNA]</scope>
    <source>
        <strain evidence="6 7">JEL423</strain>
    </source>
</reference>
<dbReference type="InterPro" id="IPR037457">
    <property type="entry name" value="M28_QC"/>
</dbReference>
<keyword evidence="2" id="KW-0012">Acyltransferase</keyword>
<dbReference type="Pfam" id="PF04389">
    <property type="entry name" value="Peptidase_M28"/>
    <property type="match status" value="1"/>
</dbReference>
<keyword evidence="3" id="KW-0378">Hydrolase</keyword>
<dbReference type="Proteomes" id="UP000077115">
    <property type="component" value="Unassembled WGS sequence"/>
</dbReference>
<accession>A0A177WBF2</accession>
<name>A0A177WBF2_BATDL</name>
<comment type="similarity">
    <text evidence="3">Belongs to the peptidase M28 family.</text>
</comment>
<feature type="transmembrane region" description="Helical" evidence="4">
    <location>
        <begin position="31"/>
        <end position="49"/>
    </location>
</feature>
<dbReference type="InterPro" id="IPR007484">
    <property type="entry name" value="Peptidase_M28"/>
</dbReference>
<evidence type="ECO:0000256" key="1">
    <source>
        <dbReference type="ARBA" id="ARBA00022679"/>
    </source>
</evidence>
<keyword evidence="1" id="KW-0808">Transferase</keyword>
<organism evidence="6 7">
    <name type="scientific">Batrachochytrium dendrobatidis (strain JEL423)</name>
    <dbReference type="NCBI Taxonomy" id="403673"/>
    <lineage>
        <taxon>Eukaryota</taxon>
        <taxon>Fungi</taxon>
        <taxon>Fungi incertae sedis</taxon>
        <taxon>Chytridiomycota</taxon>
        <taxon>Chytridiomycota incertae sedis</taxon>
        <taxon>Chytridiomycetes</taxon>
        <taxon>Rhizophydiales</taxon>
        <taxon>Rhizophydiales incertae sedis</taxon>
        <taxon>Batrachochytrium</taxon>
    </lineage>
</organism>
<dbReference type="InterPro" id="IPR040234">
    <property type="entry name" value="QC/QCL"/>
</dbReference>
<dbReference type="VEuPathDB" id="FungiDB:BDEG_21456"/>
<dbReference type="PANTHER" id="PTHR12283:SF6">
    <property type="entry name" value="GLUTAMINYL-PEPTIDE CYCLOTRANSFERASE-RELATED"/>
    <property type="match status" value="1"/>
</dbReference>
<dbReference type="STRING" id="403673.A0A177WBF2"/>
<dbReference type="AlphaFoldDB" id="A0A177WBF2"/>
<dbReference type="PANTHER" id="PTHR12283">
    <property type="entry name" value="GLUTAMINYL-PEPTIDE CYCLOTRANSFERASE"/>
    <property type="match status" value="1"/>
</dbReference>
<dbReference type="FunFam" id="3.40.630.10:FF:000081">
    <property type="entry name" value="Peptide hydrolase"/>
    <property type="match status" value="1"/>
</dbReference>
<keyword evidence="3" id="KW-0862">Zinc</keyword>
<keyword evidence="4" id="KW-1133">Transmembrane helix</keyword>
<proteinExistence type="inferred from homology"/>
<dbReference type="Gene3D" id="3.40.630.10">
    <property type="entry name" value="Zn peptidases"/>
    <property type="match status" value="1"/>
</dbReference>
<dbReference type="OrthoDB" id="3907302at2759"/>
<evidence type="ECO:0000259" key="5">
    <source>
        <dbReference type="Pfam" id="PF04389"/>
    </source>
</evidence>
<dbReference type="GO" id="GO:0016603">
    <property type="term" value="F:glutaminyl-peptide cyclotransferase activity"/>
    <property type="evidence" value="ECO:0007669"/>
    <property type="project" value="InterPro"/>
</dbReference>
<dbReference type="CDD" id="cd03880">
    <property type="entry name" value="M28_QC_like"/>
    <property type="match status" value="1"/>
</dbReference>
<sequence length="399" mass="45320">MAVNRFSTIHYHLTLLDNLLVEGMHTKNPMLVLWQLYLVLIIFITQTTGRQIVDRFLTQLQSAQLHTLAAYSAKENLTITGSTLAPFLIPRVSGTDNNKKVQQFIIQTFTDLGWHIEQDKFTDDTPYGKKEFNNIIVTKDPLAQSRLVLAAHFDSKFFKDFDFIGATDSSVPCAILVDIAKTTNQLLQNKIQSNDRFSTLQMIFFDGEEALVEWSETDSIYGARHLARKWSETHILAKSDPIQDMLNQFSNGGSYYTTPINQIDAMILLDLLGTADITIPNTHPETSWIWDQLVDIQKRLAQEKILSPDLIKRINNPLDQGFFLPGLSSFLTPESIQDDHVPFYRLGVPIVHCIPVPFPKVWHTKHDDANAISAESVHDLALIFRTLVVEYFGLHVPDV</sequence>
<evidence type="ECO:0000313" key="7">
    <source>
        <dbReference type="Proteomes" id="UP000077115"/>
    </source>
</evidence>
<reference evidence="6 7" key="2">
    <citation type="submission" date="2016-05" db="EMBL/GenBank/DDBJ databases">
        <title>Lineage-specific infection strategies underlie the spectrum of fungal disease in amphibians.</title>
        <authorList>
            <person name="Cuomo C.A."/>
            <person name="Farrer R.A."/>
            <person name="James T."/>
            <person name="Longcore J."/>
            <person name="Birren B."/>
        </authorList>
    </citation>
    <scope>NUCLEOTIDE SEQUENCE [LARGE SCALE GENOMIC DNA]</scope>
    <source>
        <strain evidence="6 7">JEL423</strain>
    </source>
</reference>
<dbReference type="eggNOG" id="KOG3946">
    <property type="taxonomic scope" value="Eukaryota"/>
</dbReference>
<dbReference type="GO" id="GO:0008233">
    <property type="term" value="F:peptidase activity"/>
    <property type="evidence" value="ECO:0007669"/>
    <property type="project" value="UniProtKB-KW"/>
</dbReference>
<dbReference type="GO" id="GO:0008270">
    <property type="term" value="F:zinc ion binding"/>
    <property type="evidence" value="ECO:0007669"/>
    <property type="project" value="TreeGrafter"/>
</dbReference>
<dbReference type="SUPFAM" id="SSF53187">
    <property type="entry name" value="Zn-dependent exopeptidases"/>
    <property type="match status" value="1"/>
</dbReference>
<keyword evidence="3" id="KW-0645">Protease</keyword>
<gene>
    <name evidence="6" type="ORF">BDEG_21456</name>
</gene>
<feature type="domain" description="Peptidase M28" evidence="5">
    <location>
        <begin position="134"/>
        <end position="386"/>
    </location>
</feature>